<reference evidence="1" key="2">
    <citation type="journal article" date="2020" name="Nat. Commun.">
        <title>Large-scale genome sequencing of mycorrhizal fungi provides insights into the early evolution of symbiotic traits.</title>
        <authorList>
            <person name="Miyauchi S."/>
            <person name="Kiss E."/>
            <person name="Kuo A."/>
            <person name="Drula E."/>
            <person name="Kohler A."/>
            <person name="Sanchez-Garcia M."/>
            <person name="Morin E."/>
            <person name="Andreopoulos B."/>
            <person name="Barry K.W."/>
            <person name="Bonito G."/>
            <person name="Buee M."/>
            <person name="Carver A."/>
            <person name="Chen C."/>
            <person name="Cichocki N."/>
            <person name="Clum A."/>
            <person name="Culley D."/>
            <person name="Crous P.W."/>
            <person name="Fauchery L."/>
            <person name="Girlanda M."/>
            <person name="Hayes R.D."/>
            <person name="Keri Z."/>
            <person name="LaButti K."/>
            <person name="Lipzen A."/>
            <person name="Lombard V."/>
            <person name="Magnuson J."/>
            <person name="Maillard F."/>
            <person name="Murat C."/>
            <person name="Nolan M."/>
            <person name="Ohm R.A."/>
            <person name="Pangilinan J."/>
            <person name="Pereira M.F."/>
            <person name="Perotto S."/>
            <person name="Peter M."/>
            <person name="Pfister S."/>
            <person name="Riley R."/>
            <person name="Sitrit Y."/>
            <person name="Stielow J.B."/>
            <person name="Szollosi G."/>
            <person name="Zifcakova L."/>
            <person name="Stursova M."/>
            <person name="Spatafora J.W."/>
            <person name="Tedersoo L."/>
            <person name="Vaario L.M."/>
            <person name="Yamada A."/>
            <person name="Yan M."/>
            <person name="Wang P."/>
            <person name="Xu J."/>
            <person name="Bruns T."/>
            <person name="Baldrian P."/>
            <person name="Vilgalys R."/>
            <person name="Dunand C."/>
            <person name="Henrissat B."/>
            <person name="Grigoriev I.V."/>
            <person name="Hibbett D."/>
            <person name="Nagy L.G."/>
            <person name="Martin F.M."/>
        </authorList>
    </citation>
    <scope>NUCLEOTIDE SEQUENCE</scope>
    <source>
        <strain evidence="1">P2</strain>
    </source>
</reference>
<dbReference type="EMBL" id="MU117999">
    <property type="protein sequence ID" value="KAF9649351.1"/>
    <property type="molecule type" value="Genomic_DNA"/>
</dbReference>
<comment type="caution">
    <text evidence="1">The sequence shown here is derived from an EMBL/GenBank/DDBJ whole genome shotgun (WGS) entry which is preliminary data.</text>
</comment>
<name>A0ACB6ZJM5_THEGA</name>
<keyword evidence="2" id="KW-1185">Reference proteome</keyword>
<evidence type="ECO:0000313" key="2">
    <source>
        <dbReference type="Proteomes" id="UP000886501"/>
    </source>
</evidence>
<organism evidence="1 2">
    <name type="scientific">Thelephora ganbajun</name>
    <name type="common">Ganba fungus</name>
    <dbReference type="NCBI Taxonomy" id="370292"/>
    <lineage>
        <taxon>Eukaryota</taxon>
        <taxon>Fungi</taxon>
        <taxon>Dikarya</taxon>
        <taxon>Basidiomycota</taxon>
        <taxon>Agaricomycotina</taxon>
        <taxon>Agaricomycetes</taxon>
        <taxon>Thelephorales</taxon>
        <taxon>Thelephoraceae</taxon>
        <taxon>Thelephora</taxon>
    </lineage>
</organism>
<sequence length="235" mass="24654">MPTTTVTFDAILFDMDGTLVDSTAGVTAAWEAIVREYPGEGLSVEEILSSTHGIRTVENLRRVCGIVDPDELEREAERFEMAIIEGAALGGGIVKLPGVEAIINDLAPGSTLPNPKWAICTSAKRKYATSALSAAGIKIPDIFVVAEDVKQGKPAPDPYILGAGKCGVKPERCLVVEDSPSGIKSGNTAGCKTLGLLTTHSPRQVVESSPDYTVKDLSSVSMKIVNGVVEVTISG</sequence>
<reference evidence="1" key="1">
    <citation type="submission" date="2019-10" db="EMBL/GenBank/DDBJ databases">
        <authorList>
            <consortium name="DOE Joint Genome Institute"/>
            <person name="Kuo A."/>
            <person name="Miyauchi S."/>
            <person name="Kiss E."/>
            <person name="Drula E."/>
            <person name="Kohler A."/>
            <person name="Sanchez-Garcia M."/>
            <person name="Andreopoulos B."/>
            <person name="Barry K.W."/>
            <person name="Bonito G."/>
            <person name="Buee M."/>
            <person name="Carver A."/>
            <person name="Chen C."/>
            <person name="Cichocki N."/>
            <person name="Clum A."/>
            <person name="Culley D."/>
            <person name="Crous P.W."/>
            <person name="Fauchery L."/>
            <person name="Girlanda M."/>
            <person name="Hayes R."/>
            <person name="Keri Z."/>
            <person name="Labutti K."/>
            <person name="Lipzen A."/>
            <person name="Lombard V."/>
            <person name="Magnuson J."/>
            <person name="Maillard F."/>
            <person name="Morin E."/>
            <person name="Murat C."/>
            <person name="Nolan M."/>
            <person name="Ohm R."/>
            <person name="Pangilinan J."/>
            <person name="Pereira M."/>
            <person name="Perotto S."/>
            <person name="Peter M."/>
            <person name="Riley R."/>
            <person name="Sitrit Y."/>
            <person name="Stielow B."/>
            <person name="Szollosi G."/>
            <person name="Zifcakova L."/>
            <person name="Stursova M."/>
            <person name="Spatafora J.W."/>
            <person name="Tedersoo L."/>
            <person name="Vaario L.-M."/>
            <person name="Yamada A."/>
            <person name="Yan M."/>
            <person name="Wang P."/>
            <person name="Xu J."/>
            <person name="Bruns T."/>
            <person name="Baldrian P."/>
            <person name="Vilgalys R."/>
            <person name="Henrissat B."/>
            <person name="Grigoriev I.V."/>
            <person name="Hibbett D."/>
            <person name="Nagy L.G."/>
            <person name="Martin F.M."/>
        </authorList>
    </citation>
    <scope>NUCLEOTIDE SEQUENCE</scope>
    <source>
        <strain evidence="1">P2</strain>
    </source>
</reference>
<dbReference type="Proteomes" id="UP000886501">
    <property type="component" value="Unassembled WGS sequence"/>
</dbReference>
<evidence type="ECO:0000313" key="1">
    <source>
        <dbReference type="EMBL" id="KAF9649351.1"/>
    </source>
</evidence>
<gene>
    <name evidence="1" type="ORF">BDM02DRAFT_3155365</name>
</gene>
<proteinExistence type="predicted"/>
<accession>A0ACB6ZJM5</accession>
<protein>
    <submittedName>
        <fullName evidence="1">Phosphatase</fullName>
    </submittedName>
</protein>